<evidence type="ECO:0000313" key="8">
    <source>
        <dbReference type="EMBL" id="EKC17176.1"/>
    </source>
</evidence>
<evidence type="ECO:0000256" key="1">
    <source>
        <dbReference type="ARBA" id="ARBA00004141"/>
    </source>
</evidence>
<dbReference type="SUPFAM" id="SSF53850">
    <property type="entry name" value="Periplasmic binding protein-like II"/>
    <property type="match status" value="1"/>
</dbReference>
<dbReference type="PANTHER" id="PTHR42996">
    <property type="entry name" value="PHOSPHATE-BINDING PROTEIN PSTS"/>
    <property type="match status" value="1"/>
</dbReference>
<keyword evidence="5" id="KW-0812">Transmembrane</keyword>
<dbReference type="PROSITE" id="PS51257">
    <property type="entry name" value="PROKAR_LIPOPROTEIN"/>
    <property type="match status" value="1"/>
</dbReference>
<keyword evidence="7" id="KW-0472">Membrane</keyword>
<evidence type="ECO:0000256" key="3">
    <source>
        <dbReference type="ARBA" id="ARBA00022448"/>
    </source>
</evidence>
<sequence>MKKIIVSALATTLFTALFVGFATLVTACGKEEKTILGSGASFPYPVYSKMFEDYLEKTGVRVNYQSIGSGGGIRQLLAQTAEFGATDAFMDDEELQQSEDEILHIPIVLGGIAVAYNLSEKIELRLDGDTLAKIFMGDIKKWNDPQISALNQSVNLPDKEIIVIRRSDGSGTTFGFSDFLAFSNEKWKNSYGVSKSIKWAKDTIGAKGNEGVSGQLKNTDGSIGYVNLNYAKTLDIPLAAIKNGSGNFVKPTIKSISLAAQKNIPDDTRVRLSASSTLGEGYPISSFTWIVLYKEQAYNDRTKEQAEKLHDLLSWMVTEGQQHAEPLYYSPLPQKISGKVLKVLETMTKLRALTIVFSFSAPLLVIGISITLAYGFAEAFDVMGFDFFTSSDWDPVEDRYGVLVFLAGTFLTTLVAVPLSLPFSLAIALLVSEIIPESTYAKIISRMTEGIAAIPSVIIGLWGIHTIVPLVQLVQNQLGYPPIGVGFFSTCLVLAFMIIPFSAVLMREVIRLVPKELKEAAYALGATRYETVRYVILPNIRSGLVAGTLLSTGRSIGETMAVTMLIGNVNYFVENIFSPTNTMSSIIANEFAEAVNPVYYSALMGIGLTLVISTFFVSIFSRWLLRRLSIN</sequence>
<dbReference type="PANTHER" id="PTHR42996:SF1">
    <property type="entry name" value="PHOSPHATE-BINDING PROTEIN PSTS"/>
    <property type="match status" value="1"/>
</dbReference>
<dbReference type="AlphaFoldDB" id="K1Q6S2"/>
<gene>
    <name evidence="8" type="ORF">CGI_10002081</name>
</gene>
<reference evidence="8" key="1">
    <citation type="journal article" date="2012" name="Nature">
        <title>The oyster genome reveals stress adaptation and complexity of shell formation.</title>
        <authorList>
            <person name="Zhang G."/>
            <person name="Fang X."/>
            <person name="Guo X."/>
            <person name="Li L."/>
            <person name="Luo R."/>
            <person name="Xu F."/>
            <person name="Yang P."/>
            <person name="Zhang L."/>
            <person name="Wang X."/>
            <person name="Qi H."/>
            <person name="Xiong Z."/>
            <person name="Que H."/>
            <person name="Xie Y."/>
            <person name="Holland P.W."/>
            <person name="Paps J."/>
            <person name="Zhu Y."/>
            <person name="Wu F."/>
            <person name="Chen Y."/>
            <person name="Wang J."/>
            <person name="Peng C."/>
            <person name="Meng J."/>
            <person name="Yang L."/>
            <person name="Liu J."/>
            <person name="Wen B."/>
            <person name="Zhang N."/>
            <person name="Huang Z."/>
            <person name="Zhu Q."/>
            <person name="Feng Y."/>
            <person name="Mount A."/>
            <person name="Hedgecock D."/>
            <person name="Xu Z."/>
            <person name="Liu Y."/>
            <person name="Domazet-Loso T."/>
            <person name="Du Y."/>
            <person name="Sun X."/>
            <person name="Zhang S."/>
            <person name="Liu B."/>
            <person name="Cheng P."/>
            <person name="Jiang X."/>
            <person name="Li J."/>
            <person name="Fan D."/>
            <person name="Wang W."/>
            <person name="Fu W."/>
            <person name="Wang T."/>
            <person name="Wang B."/>
            <person name="Zhang J."/>
            <person name="Peng Z."/>
            <person name="Li Y."/>
            <person name="Li N."/>
            <person name="Wang J."/>
            <person name="Chen M."/>
            <person name="He Y."/>
            <person name="Tan F."/>
            <person name="Song X."/>
            <person name="Zheng Q."/>
            <person name="Huang R."/>
            <person name="Yang H."/>
            <person name="Du X."/>
            <person name="Chen L."/>
            <person name="Yang M."/>
            <person name="Gaffney P.M."/>
            <person name="Wang S."/>
            <person name="Luo L."/>
            <person name="She Z."/>
            <person name="Ming Y."/>
            <person name="Huang W."/>
            <person name="Zhang S."/>
            <person name="Huang B."/>
            <person name="Zhang Y."/>
            <person name="Qu T."/>
            <person name="Ni P."/>
            <person name="Miao G."/>
            <person name="Wang J."/>
            <person name="Wang Q."/>
            <person name="Steinberg C.E."/>
            <person name="Wang H."/>
            <person name="Li N."/>
            <person name="Qian L."/>
            <person name="Zhang G."/>
            <person name="Li Y."/>
            <person name="Yang H."/>
            <person name="Liu X."/>
            <person name="Wang J."/>
            <person name="Yin Y."/>
            <person name="Wang J."/>
        </authorList>
    </citation>
    <scope>NUCLEOTIDE SEQUENCE [LARGE SCALE GENOMIC DNA]</scope>
    <source>
        <strain evidence="8">05x7-T-G4-1.051#20</strain>
    </source>
</reference>
<keyword evidence="3" id="KW-0813">Transport</keyword>
<dbReference type="InParanoid" id="K1Q6S2"/>
<dbReference type="EMBL" id="JH823193">
    <property type="protein sequence ID" value="EKC17176.1"/>
    <property type="molecule type" value="Genomic_DNA"/>
</dbReference>
<name>K1Q6S2_MAGGI</name>
<evidence type="ECO:0000256" key="7">
    <source>
        <dbReference type="ARBA" id="ARBA00023136"/>
    </source>
</evidence>
<protein>
    <submittedName>
        <fullName evidence="8">Phosphate-binding protein pstS</fullName>
    </submittedName>
</protein>
<accession>K1Q6S2</accession>
<dbReference type="Pfam" id="PF00528">
    <property type="entry name" value="BPD_transp_1"/>
    <property type="match status" value="1"/>
</dbReference>
<dbReference type="SUPFAM" id="SSF161098">
    <property type="entry name" value="MetI-like"/>
    <property type="match status" value="1"/>
</dbReference>
<evidence type="ECO:0000256" key="2">
    <source>
        <dbReference type="ARBA" id="ARBA00008725"/>
    </source>
</evidence>
<dbReference type="InterPro" id="IPR024370">
    <property type="entry name" value="PBP_domain"/>
</dbReference>
<dbReference type="InterPro" id="IPR050962">
    <property type="entry name" value="Phosphate-bind_PstS"/>
</dbReference>
<evidence type="ECO:0000256" key="4">
    <source>
        <dbReference type="ARBA" id="ARBA00022592"/>
    </source>
</evidence>
<dbReference type="NCBIfam" id="TIGR00975">
    <property type="entry name" value="3a0107s03"/>
    <property type="match status" value="1"/>
</dbReference>
<dbReference type="HOGENOM" id="CLU_433658_0_0_1"/>
<dbReference type="CDD" id="cd13565">
    <property type="entry name" value="PBP2_PstS"/>
    <property type="match status" value="1"/>
</dbReference>
<proteinExistence type="inferred from homology"/>
<dbReference type="CDD" id="cd06261">
    <property type="entry name" value="TM_PBP2"/>
    <property type="match status" value="1"/>
</dbReference>
<dbReference type="GO" id="GO:0005315">
    <property type="term" value="F:phosphate transmembrane transporter activity"/>
    <property type="evidence" value="ECO:0007669"/>
    <property type="project" value="InterPro"/>
</dbReference>
<dbReference type="Pfam" id="PF12849">
    <property type="entry name" value="PBP_like_2"/>
    <property type="match status" value="1"/>
</dbReference>
<keyword evidence="6" id="KW-1133">Transmembrane helix</keyword>
<organism evidence="8">
    <name type="scientific">Magallana gigas</name>
    <name type="common">Pacific oyster</name>
    <name type="synonym">Crassostrea gigas</name>
    <dbReference type="NCBI Taxonomy" id="29159"/>
    <lineage>
        <taxon>Eukaryota</taxon>
        <taxon>Metazoa</taxon>
        <taxon>Spiralia</taxon>
        <taxon>Lophotrochozoa</taxon>
        <taxon>Mollusca</taxon>
        <taxon>Bivalvia</taxon>
        <taxon>Autobranchia</taxon>
        <taxon>Pteriomorphia</taxon>
        <taxon>Ostreida</taxon>
        <taxon>Ostreoidea</taxon>
        <taxon>Ostreidae</taxon>
        <taxon>Magallana</taxon>
    </lineage>
</organism>
<evidence type="ECO:0000256" key="5">
    <source>
        <dbReference type="ARBA" id="ARBA00022692"/>
    </source>
</evidence>
<dbReference type="Gene3D" id="3.40.190.10">
    <property type="entry name" value="Periplasmic binding protein-like II"/>
    <property type="match status" value="2"/>
</dbReference>
<dbReference type="NCBIfam" id="TIGR02138">
    <property type="entry name" value="phosphate_pstC"/>
    <property type="match status" value="1"/>
</dbReference>
<dbReference type="GO" id="GO:0042301">
    <property type="term" value="F:phosphate ion binding"/>
    <property type="evidence" value="ECO:0007669"/>
    <property type="project" value="InterPro"/>
</dbReference>
<dbReference type="InterPro" id="IPR011864">
    <property type="entry name" value="Phosphate_PstC"/>
</dbReference>
<dbReference type="InterPro" id="IPR000515">
    <property type="entry name" value="MetI-like"/>
</dbReference>
<evidence type="ECO:0000256" key="6">
    <source>
        <dbReference type="ARBA" id="ARBA00022989"/>
    </source>
</evidence>
<dbReference type="InterPro" id="IPR035906">
    <property type="entry name" value="MetI-like_sf"/>
</dbReference>
<comment type="similarity">
    <text evidence="2">Belongs to the PstS family.</text>
</comment>
<dbReference type="GO" id="GO:0035435">
    <property type="term" value="P:phosphate ion transmembrane transport"/>
    <property type="evidence" value="ECO:0007669"/>
    <property type="project" value="InterPro"/>
</dbReference>
<keyword evidence="4" id="KW-0592">Phosphate transport</keyword>
<dbReference type="GO" id="GO:0043190">
    <property type="term" value="C:ATP-binding cassette (ABC) transporter complex"/>
    <property type="evidence" value="ECO:0007669"/>
    <property type="project" value="InterPro"/>
</dbReference>
<comment type="subcellular location">
    <subcellularLocation>
        <location evidence="1">Membrane</location>
        <topology evidence="1">Multi-pass membrane protein</topology>
    </subcellularLocation>
</comment>
<dbReference type="PROSITE" id="PS50928">
    <property type="entry name" value="ABC_TM1"/>
    <property type="match status" value="1"/>
</dbReference>
<dbReference type="InterPro" id="IPR005673">
    <property type="entry name" value="ABC_phos-bd_PstS"/>
</dbReference>
<dbReference type="Gene3D" id="1.10.3720.10">
    <property type="entry name" value="MetI-like"/>
    <property type="match status" value="1"/>
</dbReference>